<dbReference type="OrthoDB" id="1924968at2759"/>
<evidence type="ECO:0000259" key="7">
    <source>
        <dbReference type="Pfam" id="PF10337"/>
    </source>
</evidence>
<dbReference type="InterPro" id="IPR052430">
    <property type="entry name" value="IVT-Associated"/>
</dbReference>
<feature type="transmembrane region" description="Helical" evidence="6">
    <location>
        <begin position="277"/>
        <end position="295"/>
    </location>
</feature>
<dbReference type="GeneID" id="96903212"/>
<dbReference type="STRING" id="1064592.G0VEY4"/>
<dbReference type="HOGENOM" id="CLU_004486_0_0_1"/>
<keyword evidence="2 6" id="KW-0812">Transmembrane</keyword>
<dbReference type="OMA" id="FWGWAAN"/>
<dbReference type="Proteomes" id="UP000001640">
    <property type="component" value="Chromosome 4"/>
</dbReference>
<proteinExistence type="predicted"/>
<evidence type="ECO:0000256" key="1">
    <source>
        <dbReference type="ARBA" id="ARBA00004141"/>
    </source>
</evidence>
<dbReference type="InParanoid" id="G0VEY4"/>
<dbReference type="RefSeq" id="XP_003675967.1">
    <property type="nucleotide sequence ID" value="XM_003675919.1"/>
</dbReference>
<name>G0VEY4_NAUCA</name>
<dbReference type="GO" id="GO:0016020">
    <property type="term" value="C:membrane"/>
    <property type="evidence" value="ECO:0007669"/>
    <property type="project" value="UniProtKB-SubCell"/>
</dbReference>
<feature type="transmembrane region" description="Helical" evidence="6">
    <location>
        <begin position="190"/>
        <end position="211"/>
    </location>
</feature>
<organism evidence="8 9">
    <name type="scientific">Naumovozyma castellii</name>
    <name type="common">Yeast</name>
    <name type="synonym">Saccharomyces castellii</name>
    <dbReference type="NCBI Taxonomy" id="27288"/>
    <lineage>
        <taxon>Eukaryota</taxon>
        <taxon>Fungi</taxon>
        <taxon>Dikarya</taxon>
        <taxon>Ascomycota</taxon>
        <taxon>Saccharomycotina</taxon>
        <taxon>Saccharomycetes</taxon>
        <taxon>Saccharomycetales</taxon>
        <taxon>Saccharomycetaceae</taxon>
        <taxon>Naumovozyma</taxon>
    </lineage>
</organism>
<dbReference type="KEGG" id="ncs:NCAS_0D00220"/>
<feature type="transmembrane region" description="Helical" evidence="6">
    <location>
        <begin position="833"/>
        <end position="853"/>
    </location>
</feature>
<dbReference type="eggNOG" id="KOG4711">
    <property type="taxonomic scope" value="Eukaryota"/>
</dbReference>
<dbReference type="Pfam" id="PF10337">
    <property type="entry name" value="ArAE_2_N"/>
    <property type="match status" value="1"/>
</dbReference>
<evidence type="ECO:0000256" key="6">
    <source>
        <dbReference type="SAM" id="Phobius"/>
    </source>
</evidence>
<dbReference type="InterPro" id="IPR023244">
    <property type="entry name" value="Brefeldin_A-sensitivity_4"/>
</dbReference>
<keyword evidence="4 6" id="KW-0472">Membrane</keyword>
<evidence type="ECO:0000256" key="3">
    <source>
        <dbReference type="ARBA" id="ARBA00022989"/>
    </source>
</evidence>
<reference key="2">
    <citation type="submission" date="2011-08" db="EMBL/GenBank/DDBJ databases">
        <title>Genome sequence of Naumovozyma castellii.</title>
        <authorList>
            <person name="Gordon J.L."/>
            <person name="Armisen D."/>
            <person name="Proux-Wera E."/>
            <person name="OhEigeartaigh S.S."/>
            <person name="Byrne K.P."/>
            <person name="Wolfe K.H."/>
        </authorList>
    </citation>
    <scope>NUCLEOTIDE SEQUENCE</scope>
    <source>
        <strain>Type strain:CBS 4309</strain>
    </source>
</reference>
<dbReference type="EMBL" id="HE576755">
    <property type="protein sequence ID" value="CCC69603.1"/>
    <property type="molecule type" value="Genomic_DNA"/>
</dbReference>
<evidence type="ECO:0000256" key="5">
    <source>
        <dbReference type="SAM" id="MobiDB-lite"/>
    </source>
</evidence>
<sequence>MARNVNQLKRKDLDISKGSYSGTSYLSLKGLNNRNLHSGRTSKVTSPQISTTSFSHLRLENLAKDKHWEILEDFDLEELRDGYFDAVFTKPERQHEVDMNDNDVAGLINNKNAVWNYRRIFCRSNMKDFYTRVFNERESLLKYWLAYFISIIICVIRPSGKWIGHRYRYFLPIAVLIHHPVRNVGVQLEMSIFSILGAVLGMGWSSLAWYISTATGPTASHQGGILFQSLVMALLWSTWLKSYIQRSLYFSLSFSIVVIFSHTVDLVHSKHDLKWKLFWDFGISYLFGILLSLLICVSVCPHSGNNELMGKFSTSIEKINDFLMQLIDKDAIDNDELSNDLQNEMIRSLNIDLSQEYREFLNQCALSKFDIETLRKLRNSLTTLSGPLRVLPLSSKLLDSEELDQLYKRLESNHTENDELDPLDTSQLDTGKSTPQIATPSSGWGRRRLTPLGTLGSNNDFYHNLLRNTFSKEVFNLILVMILVLGDISELLKISDNDLNTMEKLKCNTSKLKRRIYKLDVAYKEFTKSAFFTKDLLQDRDSVDIFLFVRCLRNSARTLVQMTDTCTVLIRGRHWRFFWPQYPLHRALHRLPKQCAIDQGAGNILNYFETKKDVDEIFEKIYNSYTSRHTYNKEKNDSSLPGFDETIDEKRKTPVVGMRAIDHSDFNFHTTTNPWRYKLWKVSTLLVGQEMKWTLKILFVMIFLCLPTWLEESFHWYQEYQCWWCPLIFYLLAHRRYSGQWNNMAKRIICGIIGIFWGWAANQARHFGSPYVICPFAGLLLIPFSINFLIYGNAKSSFTGLVCFTIIALEPYSKDPTHLNTAIIWKNTWTTGVALFIGILISIPINWIVWPFWAKSELRLSISSLLAHLSQSYQSVTDRYLYRDSNDEPTELTMDYAHIREVRLTQSIAAVSDLLMRAKHEPSFVEQFEPLKYEKLIKSCEFVLEKTIEARMSSTFFEVWDRDMDNETTRALLSLRRDSVASVIYVFYILSNCFRSRSKIPRYLPNCILSRKKLFDFIAKFETFNETTTTTVSENLLEKALLKKSIINNVTSSEAEEDLDKLHWTEIHGIAFARAFTDISEAIHNVVDCSRDLLGTDV</sequence>
<keyword evidence="3 6" id="KW-1133">Transmembrane helix</keyword>
<gene>
    <name evidence="8" type="primary">NCAS0D00220</name>
    <name evidence="8" type="ordered locus">NCAS_0D00220</name>
</gene>
<dbReference type="AlphaFoldDB" id="G0VEY4"/>
<evidence type="ECO:0000313" key="8">
    <source>
        <dbReference type="EMBL" id="CCC69603.1"/>
    </source>
</evidence>
<feature type="transmembrane region" description="Helical" evidence="6">
    <location>
        <begin position="140"/>
        <end position="160"/>
    </location>
</feature>
<dbReference type="PRINTS" id="PR02047">
    <property type="entry name" value="BREFELDNASP4"/>
</dbReference>
<protein>
    <recommendedName>
        <fullName evidence="7">Putative ER transporter 6TM N-terminal domain-containing protein</fullName>
    </recommendedName>
</protein>
<comment type="subcellular location">
    <subcellularLocation>
        <location evidence="1">Membrane</location>
        <topology evidence="1">Multi-pass membrane protein</topology>
    </subcellularLocation>
</comment>
<accession>G0VEY4</accession>
<feature type="compositionally biased region" description="Polar residues" evidence="5">
    <location>
        <begin position="424"/>
        <end position="442"/>
    </location>
</feature>
<evidence type="ECO:0000256" key="2">
    <source>
        <dbReference type="ARBA" id="ARBA00022692"/>
    </source>
</evidence>
<dbReference type="FunCoup" id="G0VEY4">
    <property type="interactions" value="22"/>
</dbReference>
<dbReference type="PANTHER" id="PTHR47804:SF3">
    <property type="entry name" value="PROTEIN BRE4"/>
    <property type="match status" value="1"/>
</dbReference>
<dbReference type="InterPro" id="IPR018823">
    <property type="entry name" value="ArAE_2_N"/>
</dbReference>
<feature type="transmembrane region" description="Helical" evidence="6">
    <location>
        <begin position="246"/>
        <end position="265"/>
    </location>
</feature>
<evidence type="ECO:0000256" key="4">
    <source>
        <dbReference type="ARBA" id="ARBA00023136"/>
    </source>
</evidence>
<feature type="domain" description="Putative ER transporter 6TM N-terminal" evidence="7">
    <location>
        <begin position="140"/>
        <end position="218"/>
    </location>
</feature>
<feature type="region of interest" description="Disordered" evidence="5">
    <location>
        <begin position="414"/>
        <end position="445"/>
    </location>
</feature>
<feature type="transmembrane region" description="Helical" evidence="6">
    <location>
        <begin position="768"/>
        <end position="790"/>
    </location>
</feature>
<feature type="transmembrane region" description="Helical" evidence="6">
    <location>
        <begin position="223"/>
        <end position="240"/>
    </location>
</feature>
<evidence type="ECO:0000313" key="9">
    <source>
        <dbReference type="Proteomes" id="UP000001640"/>
    </source>
</evidence>
<dbReference type="GO" id="GO:0006897">
    <property type="term" value="P:endocytosis"/>
    <property type="evidence" value="ECO:0007669"/>
    <property type="project" value="EnsemblFungi"/>
</dbReference>
<reference evidence="8 9" key="1">
    <citation type="journal article" date="2011" name="Proc. Natl. Acad. Sci. U.S.A.">
        <title>Evolutionary erosion of yeast sex chromosomes by mating-type switching accidents.</title>
        <authorList>
            <person name="Gordon J.L."/>
            <person name="Armisen D."/>
            <person name="Proux-Wera E."/>
            <person name="Oheigeartaigh S.S."/>
            <person name="Byrne K.P."/>
            <person name="Wolfe K.H."/>
        </authorList>
    </citation>
    <scope>NUCLEOTIDE SEQUENCE [LARGE SCALE GENOMIC DNA]</scope>
    <source>
        <strain evidence="9">ATCC 76901 / BCRC 22586 / CBS 4309 / NBRC 1992 / NRRL Y-12630</strain>
    </source>
</reference>
<keyword evidence="9" id="KW-1185">Reference proteome</keyword>
<feature type="transmembrane region" description="Helical" evidence="6">
    <location>
        <begin position="745"/>
        <end position="762"/>
    </location>
</feature>
<dbReference type="PANTHER" id="PTHR47804">
    <property type="entry name" value="60S RIBOSOMAL PROTEIN L19"/>
    <property type="match status" value="1"/>
</dbReference>